<organism evidence="1 2">
    <name type="scientific">Tissierella simiarum</name>
    <dbReference type="NCBI Taxonomy" id="2841534"/>
    <lineage>
        <taxon>Bacteria</taxon>
        <taxon>Bacillati</taxon>
        <taxon>Bacillota</taxon>
        <taxon>Tissierellia</taxon>
        <taxon>Tissierellales</taxon>
        <taxon>Tissierellaceae</taxon>
        <taxon>Tissierella</taxon>
    </lineage>
</organism>
<sequence length="143" mass="16383">MSKVIDFNGLIKEVGKCCLTEKNCGTCYKEECFIGYCEQCLITCLKNQDEFIDEGIDNIPYEDTKIFDEELIISAIAFALKQCKNCQLYHDEECIINIVRSALEVALIGEHLDYKGSNFIYFSDLQAKNKDIAQKVYDTFKSL</sequence>
<dbReference type="Proteomes" id="UP000749471">
    <property type="component" value="Unassembled WGS sequence"/>
</dbReference>
<protein>
    <submittedName>
        <fullName evidence="1">Uncharacterized protein</fullName>
    </submittedName>
</protein>
<evidence type="ECO:0000313" key="2">
    <source>
        <dbReference type="Proteomes" id="UP000749471"/>
    </source>
</evidence>
<comment type="caution">
    <text evidence="1">The sequence shown here is derived from an EMBL/GenBank/DDBJ whole genome shotgun (WGS) entry which is preliminary data.</text>
</comment>
<accession>A0ABS6E245</accession>
<gene>
    <name evidence="1" type="ORF">KQI42_00740</name>
</gene>
<keyword evidence="2" id="KW-1185">Reference proteome</keyword>
<dbReference type="EMBL" id="JAHLPM010000001">
    <property type="protein sequence ID" value="MBU5436510.1"/>
    <property type="molecule type" value="Genomic_DNA"/>
</dbReference>
<reference evidence="1 2" key="1">
    <citation type="submission" date="2021-06" db="EMBL/GenBank/DDBJ databases">
        <authorList>
            <person name="Sun Q."/>
            <person name="Li D."/>
        </authorList>
    </citation>
    <scope>NUCLEOTIDE SEQUENCE [LARGE SCALE GENOMIC DNA]</scope>
    <source>
        <strain evidence="1 2">MSJ-40</strain>
    </source>
</reference>
<proteinExistence type="predicted"/>
<evidence type="ECO:0000313" key="1">
    <source>
        <dbReference type="EMBL" id="MBU5436510.1"/>
    </source>
</evidence>
<dbReference type="RefSeq" id="WP_216515775.1">
    <property type="nucleotide sequence ID" value="NZ_JAHLPM010000001.1"/>
</dbReference>
<name>A0ABS6E245_9FIRM</name>